<protein>
    <submittedName>
        <fullName evidence="1">Uncharacterized protein</fullName>
    </submittedName>
</protein>
<reference evidence="1" key="2">
    <citation type="submission" date="2020-05" db="UniProtKB">
        <authorList>
            <consortium name="EnsemblMetazoa"/>
        </authorList>
    </citation>
    <scope>IDENTIFICATION</scope>
    <source>
        <strain evidence="1">IAEA</strain>
    </source>
</reference>
<dbReference type="Proteomes" id="UP000092445">
    <property type="component" value="Unassembled WGS sequence"/>
</dbReference>
<organism evidence="1 2">
    <name type="scientific">Glossina pallidipes</name>
    <name type="common">Tsetse fly</name>
    <dbReference type="NCBI Taxonomy" id="7398"/>
    <lineage>
        <taxon>Eukaryota</taxon>
        <taxon>Metazoa</taxon>
        <taxon>Ecdysozoa</taxon>
        <taxon>Arthropoda</taxon>
        <taxon>Hexapoda</taxon>
        <taxon>Insecta</taxon>
        <taxon>Pterygota</taxon>
        <taxon>Neoptera</taxon>
        <taxon>Endopterygota</taxon>
        <taxon>Diptera</taxon>
        <taxon>Brachycera</taxon>
        <taxon>Muscomorpha</taxon>
        <taxon>Hippoboscoidea</taxon>
        <taxon>Glossinidae</taxon>
        <taxon>Glossina</taxon>
    </lineage>
</organism>
<reference evidence="2" key="1">
    <citation type="submission" date="2014-03" db="EMBL/GenBank/DDBJ databases">
        <authorList>
            <person name="Aksoy S."/>
            <person name="Warren W."/>
            <person name="Wilson R.K."/>
        </authorList>
    </citation>
    <scope>NUCLEOTIDE SEQUENCE [LARGE SCALE GENOMIC DNA]</scope>
    <source>
        <strain evidence="2">IAEA</strain>
    </source>
</reference>
<proteinExistence type="predicted"/>
<evidence type="ECO:0000313" key="1">
    <source>
        <dbReference type="EnsemblMetazoa" id="GPAI044393-PA"/>
    </source>
</evidence>
<keyword evidence="2" id="KW-1185">Reference proteome</keyword>
<dbReference type="VEuPathDB" id="VectorBase:GPAI044393"/>
<dbReference type="EnsemblMetazoa" id="GPAI044393-RA">
    <property type="protein sequence ID" value="GPAI044393-PA"/>
    <property type="gene ID" value="GPAI044393"/>
</dbReference>
<name>A0A1B0AFX6_GLOPL</name>
<sequence>MLKRSKSGISVKEPRRCIMLPLAIRMRNDGNATVPSRLFKPQLLTFKSFNRTNNSSIVGSGAGCAVVIGTAEGALTGTNCVSPLGARYTIYSRPLIKRRIPCEPILSRLVVLVKPGYSRDN</sequence>
<evidence type="ECO:0000313" key="2">
    <source>
        <dbReference type="Proteomes" id="UP000092445"/>
    </source>
</evidence>
<accession>A0A1B0AFX6</accession>
<dbReference type="AlphaFoldDB" id="A0A1B0AFX6"/>